<feature type="transmembrane region" description="Helical" evidence="10">
    <location>
        <begin position="120"/>
        <end position="140"/>
    </location>
</feature>
<dbReference type="GO" id="GO:0005886">
    <property type="term" value="C:plasma membrane"/>
    <property type="evidence" value="ECO:0007669"/>
    <property type="project" value="UniProtKB-SubCell"/>
</dbReference>
<feature type="transmembrane region" description="Helical" evidence="10">
    <location>
        <begin position="43"/>
        <end position="69"/>
    </location>
</feature>
<feature type="transmembrane region" description="Helical" evidence="10">
    <location>
        <begin position="161"/>
        <end position="182"/>
    </location>
</feature>
<dbReference type="GO" id="GO:0007197">
    <property type="term" value="P:adenylate cyclase-inhibiting G protein-coupled acetylcholine receptor signaling pathway"/>
    <property type="evidence" value="ECO:0007669"/>
    <property type="project" value="TreeGrafter"/>
</dbReference>
<proteinExistence type="evidence at transcript level"/>
<comment type="subcellular location">
    <subcellularLocation>
        <location evidence="1">Cell membrane</location>
        <topology evidence="1">Multi-pass membrane protein</topology>
    </subcellularLocation>
</comment>
<dbReference type="OMA" id="TSERQNH"/>
<evidence type="ECO:0000256" key="2">
    <source>
        <dbReference type="ARBA" id="ARBA00022475"/>
    </source>
</evidence>
<keyword evidence="5 9" id="KW-0297">G-protein coupled receptor</keyword>
<evidence type="ECO:0000313" key="12">
    <source>
        <dbReference type="EMBL" id="AYL60026.1"/>
    </source>
</evidence>
<dbReference type="EMBL" id="MF805376">
    <property type="protein sequence ID" value="AYL60026.1"/>
    <property type="molecule type" value="mRNA"/>
</dbReference>
<dbReference type="InterPro" id="IPR017452">
    <property type="entry name" value="GPCR_Rhodpsn_7TM"/>
</dbReference>
<sequence>MKSSLHTLLNNAFYTPIPTSFFNRTIPSSDSSLASISVNRSSFYIPAIIGGAFLSIITIAGNLLIILAYFRNEKIRSISNVPILSLAFTDMFIGFLPVTMNIMEMSMGYWPLGKEFCNVALVLDYVSIQSSINHIVLINFDRYLSIRSPMKHRLHQKTSKVITKLFTVWLIAVIIWVPYINIYKHKVRSSNLDDRQCYKQFSKVQDFNFKRYASITTSLIGYFLPLGIVIITYWKMYFIVRQQLYEVPKFCHAINAENKFSAETTKWKQPPPLSDEMPDNTVDMQKNLDLIKKRKRILRHKKALRMIASIISAFVITGLPLNAQWLLVGMCTSCYNKTLFDIFNFLTYPNSTVNPFLYAYVSRTFRLEFKKLLLCKFLRNYFSDSKEKHVNYRVNYNAKELSRSEST</sequence>
<dbReference type="PROSITE" id="PS00237">
    <property type="entry name" value="G_PROTEIN_RECEP_F1_1"/>
    <property type="match status" value="1"/>
</dbReference>
<evidence type="ECO:0000256" key="10">
    <source>
        <dbReference type="SAM" id="Phobius"/>
    </source>
</evidence>
<dbReference type="SMART" id="SM01381">
    <property type="entry name" value="7TM_GPCR_Srsx"/>
    <property type="match status" value="1"/>
</dbReference>
<dbReference type="GO" id="GO:0007187">
    <property type="term" value="P:G protein-coupled receptor signaling pathway, coupled to cyclic nucleotide second messenger"/>
    <property type="evidence" value="ECO:0007669"/>
    <property type="project" value="TreeGrafter"/>
</dbReference>
<evidence type="ECO:0000313" key="13">
    <source>
        <dbReference type="EMBL" id="CDG71461.1"/>
    </source>
</evidence>
<evidence type="ECO:0000256" key="9">
    <source>
        <dbReference type="RuleBase" id="RU000688"/>
    </source>
</evidence>
<dbReference type="Gene3D" id="1.20.1070.10">
    <property type="entry name" value="Rhodopsin 7-helix transmembrane proteins"/>
    <property type="match status" value="1"/>
</dbReference>
<feature type="transmembrane region" description="Helical" evidence="10">
    <location>
        <begin position="81"/>
        <end position="100"/>
    </location>
</feature>
<name>T2MH76_HYDVU</name>
<dbReference type="GO" id="GO:0004993">
    <property type="term" value="F:G protein-coupled serotonin receptor activity"/>
    <property type="evidence" value="ECO:0007669"/>
    <property type="project" value="TreeGrafter"/>
</dbReference>
<dbReference type="PANTHER" id="PTHR24247">
    <property type="entry name" value="5-HYDROXYTRYPTAMINE RECEPTOR"/>
    <property type="match status" value="1"/>
</dbReference>
<dbReference type="OrthoDB" id="5968553at2759"/>
<gene>
    <name evidence="13" type="primary">ADRB1</name>
</gene>
<dbReference type="InterPro" id="IPR000276">
    <property type="entry name" value="GPCR_Rhodpsn"/>
</dbReference>
<evidence type="ECO:0000256" key="6">
    <source>
        <dbReference type="ARBA" id="ARBA00023136"/>
    </source>
</evidence>
<keyword evidence="7 9" id="KW-0675">Receptor</keyword>
<feature type="transmembrane region" description="Helical" evidence="10">
    <location>
        <begin position="303"/>
        <end position="322"/>
    </location>
</feature>
<feature type="transmembrane region" description="Helical" evidence="10">
    <location>
        <begin position="342"/>
        <end position="361"/>
    </location>
</feature>
<dbReference type="GO" id="GO:0030425">
    <property type="term" value="C:dendrite"/>
    <property type="evidence" value="ECO:0007669"/>
    <property type="project" value="TreeGrafter"/>
</dbReference>
<feature type="non-terminal residue" evidence="13">
    <location>
        <position position="1"/>
    </location>
</feature>
<keyword evidence="8 9" id="KW-0807">Transducer</keyword>
<dbReference type="PRINTS" id="PR00237">
    <property type="entry name" value="GPCRRHODOPSN"/>
</dbReference>
<dbReference type="KEGG" id="hmg:105847484"/>
<organism evidence="13">
    <name type="scientific">Hydra vulgaris</name>
    <name type="common">Hydra</name>
    <name type="synonym">Hydra attenuata</name>
    <dbReference type="NCBI Taxonomy" id="6087"/>
    <lineage>
        <taxon>Eukaryota</taxon>
        <taxon>Metazoa</taxon>
        <taxon>Cnidaria</taxon>
        <taxon>Hydrozoa</taxon>
        <taxon>Hydroidolina</taxon>
        <taxon>Anthoathecata</taxon>
        <taxon>Aplanulata</taxon>
        <taxon>Hydridae</taxon>
        <taxon>Hydra</taxon>
    </lineage>
</organism>
<dbReference type="Pfam" id="PF00001">
    <property type="entry name" value="7tm_1"/>
    <property type="match status" value="1"/>
</dbReference>
<dbReference type="PANTHER" id="PTHR24247:SF195">
    <property type="entry name" value="G-PROTEIN COUPLED RECEPTORS FAMILY 1 PROFILE DOMAIN-CONTAINING PROTEIN"/>
    <property type="match status" value="1"/>
</dbReference>
<feature type="transmembrane region" description="Helical" evidence="10">
    <location>
        <begin position="212"/>
        <end position="234"/>
    </location>
</feature>
<reference evidence="12" key="2">
    <citation type="submission" date="2017-09" db="EMBL/GenBank/DDBJ databases">
        <title>mAChRs in Hydra.</title>
        <authorList>
            <person name="Li S."/>
            <person name="Hauser F."/>
            <person name="Grimmelikhuijzen C."/>
        </authorList>
    </citation>
    <scope>NUCLEOTIDE SEQUENCE</scope>
</reference>
<dbReference type="GO" id="GO:0016907">
    <property type="term" value="F:G protein-coupled acetylcholine receptor activity"/>
    <property type="evidence" value="ECO:0007669"/>
    <property type="project" value="TreeGrafter"/>
</dbReference>
<dbReference type="GO" id="GO:0045202">
    <property type="term" value="C:synapse"/>
    <property type="evidence" value="ECO:0007669"/>
    <property type="project" value="TreeGrafter"/>
</dbReference>
<evidence type="ECO:0000256" key="7">
    <source>
        <dbReference type="ARBA" id="ARBA00023170"/>
    </source>
</evidence>
<dbReference type="SUPFAM" id="SSF81321">
    <property type="entry name" value="Family A G protein-coupled receptor-like"/>
    <property type="match status" value="1"/>
</dbReference>
<evidence type="ECO:0000256" key="5">
    <source>
        <dbReference type="ARBA" id="ARBA00023040"/>
    </source>
</evidence>
<evidence type="ECO:0000256" key="1">
    <source>
        <dbReference type="ARBA" id="ARBA00004651"/>
    </source>
</evidence>
<evidence type="ECO:0000256" key="3">
    <source>
        <dbReference type="ARBA" id="ARBA00022692"/>
    </source>
</evidence>
<reference evidence="13" key="1">
    <citation type="journal article" date="2013" name="Genome Biol. Evol.">
        <title>Punctuated emergences of genetic and phenotypic innovations in eumetazoan, bilaterian, euteleostome, and hominidae ancestors.</title>
        <authorList>
            <person name="Wenger Y."/>
            <person name="Galliot B."/>
        </authorList>
    </citation>
    <scope>NUCLEOTIDE SEQUENCE</scope>
    <source>
        <tissue evidence="13">Whole animals</tissue>
    </source>
</reference>
<keyword evidence="3 9" id="KW-0812">Transmembrane</keyword>
<evidence type="ECO:0000256" key="4">
    <source>
        <dbReference type="ARBA" id="ARBA00022989"/>
    </source>
</evidence>
<keyword evidence="2" id="KW-1003">Cell membrane</keyword>
<keyword evidence="4 10" id="KW-1133">Transmembrane helix</keyword>
<accession>T2MH76</accession>
<comment type="similarity">
    <text evidence="9">Belongs to the G-protein coupled receptor 1 family.</text>
</comment>
<evidence type="ECO:0000259" key="11">
    <source>
        <dbReference type="PROSITE" id="PS50262"/>
    </source>
</evidence>
<dbReference type="PROSITE" id="PS50262">
    <property type="entry name" value="G_PROTEIN_RECEP_F1_2"/>
    <property type="match status" value="1"/>
</dbReference>
<protein>
    <submittedName>
        <fullName evidence="13">Beta-1 adrenergic receptor</fullName>
    </submittedName>
    <submittedName>
        <fullName evidence="12">MAch receptor M8</fullName>
    </submittedName>
</protein>
<feature type="domain" description="G-protein coupled receptors family 1 profile" evidence="11">
    <location>
        <begin position="61"/>
        <end position="358"/>
    </location>
</feature>
<dbReference type="EMBL" id="HAAD01005229">
    <property type="protein sequence ID" value="CDG71461.1"/>
    <property type="molecule type" value="mRNA"/>
</dbReference>
<dbReference type="AlphaFoldDB" id="T2MH76"/>
<evidence type="ECO:0000256" key="8">
    <source>
        <dbReference type="ARBA" id="ARBA00023224"/>
    </source>
</evidence>
<keyword evidence="6 10" id="KW-0472">Membrane</keyword>